<name>A0AAE2CAQ8_9LAMI</name>
<reference evidence="1" key="1">
    <citation type="submission" date="2020-06" db="EMBL/GenBank/DDBJ databases">
        <authorList>
            <person name="Li T."/>
            <person name="Hu X."/>
            <person name="Zhang T."/>
            <person name="Song X."/>
            <person name="Zhang H."/>
            <person name="Dai N."/>
            <person name="Sheng W."/>
            <person name="Hou X."/>
            <person name="Wei L."/>
        </authorList>
    </citation>
    <scope>NUCLEOTIDE SEQUENCE</scope>
    <source>
        <strain evidence="1">3651</strain>
        <tissue evidence="1">Leaf</tissue>
    </source>
</reference>
<dbReference type="AlphaFoldDB" id="A0AAE2CAQ8"/>
<evidence type="ECO:0000313" key="2">
    <source>
        <dbReference type="Proteomes" id="UP001293254"/>
    </source>
</evidence>
<protein>
    <recommendedName>
        <fullName evidence="3">F-box associated domain-containing protein</fullName>
    </recommendedName>
</protein>
<organism evidence="1 2">
    <name type="scientific">Sesamum alatum</name>
    <dbReference type="NCBI Taxonomy" id="300844"/>
    <lineage>
        <taxon>Eukaryota</taxon>
        <taxon>Viridiplantae</taxon>
        <taxon>Streptophyta</taxon>
        <taxon>Embryophyta</taxon>
        <taxon>Tracheophyta</taxon>
        <taxon>Spermatophyta</taxon>
        <taxon>Magnoliopsida</taxon>
        <taxon>eudicotyledons</taxon>
        <taxon>Gunneridae</taxon>
        <taxon>Pentapetalae</taxon>
        <taxon>asterids</taxon>
        <taxon>lamiids</taxon>
        <taxon>Lamiales</taxon>
        <taxon>Pedaliaceae</taxon>
        <taxon>Sesamum</taxon>
    </lineage>
</organism>
<dbReference type="Proteomes" id="UP001293254">
    <property type="component" value="Unassembled WGS sequence"/>
</dbReference>
<dbReference type="EMBL" id="JACGWO010000011">
    <property type="protein sequence ID" value="KAK4415217.1"/>
    <property type="molecule type" value="Genomic_DNA"/>
</dbReference>
<reference evidence="1" key="2">
    <citation type="journal article" date="2024" name="Plant">
        <title>Genomic evolution and insights into agronomic trait innovations of Sesamum species.</title>
        <authorList>
            <person name="Miao H."/>
            <person name="Wang L."/>
            <person name="Qu L."/>
            <person name="Liu H."/>
            <person name="Sun Y."/>
            <person name="Le M."/>
            <person name="Wang Q."/>
            <person name="Wei S."/>
            <person name="Zheng Y."/>
            <person name="Lin W."/>
            <person name="Duan Y."/>
            <person name="Cao H."/>
            <person name="Xiong S."/>
            <person name="Wang X."/>
            <person name="Wei L."/>
            <person name="Li C."/>
            <person name="Ma Q."/>
            <person name="Ju M."/>
            <person name="Zhao R."/>
            <person name="Li G."/>
            <person name="Mu C."/>
            <person name="Tian Q."/>
            <person name="Mei H."/>
            <person name="Zhang T."/>
            <person name="Gao T."/>
            <person name="Zhang H."/>
        </authorList>
    </citation>
    <scope>NUCLEOTIDE SEQUENCE</scope>
    <source>
        <strain evidence="1">3651</strain>
    </source>
</reference>
<keyword evidence="2" id="KW-1185">Reference proteome</keyword>
<evidence type="ECO:0008006" key="3">
    <source>
        <dbReference type="Google" id="ProtNLM"/>
    </source>
</evidence>
<evidence type="ECO:0000313" key="1">
    <source>
        <dbReference type="EMBL" id="KAK4415217.1"/>
    </source>
</evidence>
<sequence length="153" mass="16713">MLFDVRNEVFGEMRLPGLDRDLDSSACADTSISVVRGSLCVLVAKSRTDLSCDVWVMKEYGVVESWTKQFSVVLQEGITKCVELTVGGKILCCTKKGEHGNVYGHEELRHEPLPSQLVLYDPATDEYSYVGPAPTCKNVVSLVASLALLNGTL</sequence>
<comment type="caution">
    <text evidence="1">The sequence shown here is derived from an EMBL/GenBank/DDBJ whole genome shotgun (WGS) entry which is preliminary data.</text>
</comment>
<accession>A0AAE2CAQ8</accession>
<proteinExistence type="predicted"/>
<gene>
    <name evidence="1" type="ORF">Salat_2628900</name>
</gene>